<dbReference type="EMBL" id="JAPUUL010000049">
    <property type="protein sequence ID" value="KAJ8133069.1"/>
    <property type="molecule type" value="Genomic_DNA"/>
</dbReference>
<sequence length="304" mass="35039">MDATEDVESAKAVVKPFRFLDLDVELRNKIYELLLVYCPLGGTKDDYDTPYSSCACGKPENLQLMLVNKQVREEAAAIFWSKNRLRFDTTRTFVRVIHDLDWKLRQKIKDVRIHPDPCAFIRRMSDCTSDGGKSRDASWRYHTRREYALDMYQMLRACRSLERLQVHDAAPQLKSLNITIFGQYDYFVAACLSKVGKPWKLLLRGHPIDLGKEGEGDTCYVGKRRAMLCGPVDDSCVSDAEDNEFYGKKSYIFKLPGKEVAVTVFTNKLTNPLDVSLSTWVERRHRTYGSHKRSEESQDGYFSD</sequence>
<keyword evidence="2" id="KW-1185">Reference proteome</keyword>
<comment type="caution">
    <text evidence="1">The sequence shown here is derived from an EMBL/GenBank/DDBJ whole genome shotgun (WGS) entry which is preliminary data.</text>
</comment>
<accession>A0ACC2K028</accession>
<name>A0ACC2K028_9PEZI</name>
<organism evidence="1 2">
    <name type="scientific">Lasiodiplodia mahajangana</name>
    <dbReference type="NCBI Taxonomy" id="1108764"/>
    <lineage>
        <taxon>Eukaryota</taxon>
        <taxon>Fungi</taxon>
        <taxon>Dikarya</taxon>
        <taxon>Ascomycota</taxon>
        <taxon>Pezizomycotina</taxon>
        <taxon>Dothideomycetes</taxon>
        <taxon>Dothideomycetes incertae sedis</taxon>
        <taxon>Botryosphaeriales</taxon>
        <taxon>Botryosphaeriaceae</taxon>
        <taxon>Lasiodiplodia</taxon>
    </lineage>
</organism>
<protein>
    <submittedName>
        <fullName evidence="1">Uncharacterized protein</fullName>
    </submittedName>
</protein>
<gene>
    <name evidence="1" type="ORF">O1611_g556</name>
</gene>
<evidence type="ECO:0000313" key="2">
    <source>
        <dbReference type="Proteomes" id="UP001153332"/>
    </source>
</evidence>
<evidence type="ECO:0000313" key="1">
    <source>
        <dbReference type="EMBL" id="KAJ8133069.1"/>
    </source>
</evidence>
<proteinExistence type="predicted"/>
<dbReference type="Proteomes" id="UP001153332">
    <property type="component" value="Unassembled WGS sequence"/>
</dbReference>
<reference evidence="1" key="1">
    <citation type="submission" date="2022-12" db="EMBL/GenBank/DDBJ databases">
        <title>Genome Sequence of Lasiodiplodia mahajangana.</title>
        <authorList>
            <person name="Buettner E."/>
        </authorList>
    </citation>
    <scope>NUCLEOTIDE SEQUENCE</scope>
    <source>
        <strain evidence="1">VT137</strain>
    </source>
</reference>